<proteinExistence type="predicted"/>
<dbReference type="RefSeq" id="XP_033173238.1">
    <property type="nucleotide sequence ID" value="XM_033317347.1"/>
</dbReference>
<dbReference type="PANTHER" id="PTHR22666:SF3">
    <property type="entry name" value="MYB_SANT-LIKE DNA-BINDING DOMAIN-CONTAINING PROTEIN 1"/>
    <property type="match status" value="1"/>
</dbReference>
<accession>A0A6P8KVU0</accession>
<organism evidence="2 3">
    <name type="scientific">Drosophila mauritiana</name>
    <name type="common">Fruit fly</name>
    <dbReference type="NCBI Taxonomy" id="7226"/>
    <lineage>
        <taxon>Eukaryota</taxon>
        <taxon>Metazoa</taxon>
        <taxon>Ecdysozoa</taxon>
        <taxon>Arthropoda</taxon>
        <taxon>Hexapoda</taxon>
        <taxon>Insecta</taxon>
        <taxon>Pterygota</taxon>
        <taxon>Neoptera</taxon>
        <taxon>Endopterygota</taxon>
        <taxon>Diptera</taxon>
        <taxon>Brachycera</taxon>
        <taxon>Muscomorpha</taxon>
        <taxon>Ephydroidea</taxon>
        <taxon>Drosophilidae</taxon>
        <taxon>Drosophila</taxon>
        <taxon>Sophophora</taxon>
    </lineage>
</organism>
<dbReference type="AlphaFoldDB" id="A0A6P8KVU0"/>
<dbReference type="InterPro" id="IPR026095">
    <property type="entry name" value="Myb/SANT-like_DNA-bd_dom_prot"/>
</dbReference>
<gene>
    <name evidence="3" type="primary">LOC117150456</name>
</gene>
<feature type="region of interest" description="Disordered" evidence="1">
    <location>
        <begin position="211"/>
        <end position="245"/>
    </location>
</feature>
<evidence type="ECO:0000313" key="3">
    <source>
        <dbReference type="RefSeq" id="XP_033173238.1"/>
    </source>
</evidence>
<evidence type="ECO:0000256" key="1">
    <source>
        <dbReference type="SAM" id="MobiDB-lite"/>
    </source>
</evidence>
<reference evidence="3" key="1">
    <citation type="submission" date="2025-08" db="UniProtKB">
        <authorList>
            <consortium name="RefSeq"/>
        </authorList>
    </citation>
    <scope>IDENTIFICATION</scope>
    <source>
        <strain evidence="3">Mau12</strain>
        <tissue evidence="3">Whole Body</tissue>
    </source>
</reference>
<sequence length="317" mass="36449">MSGQKHLRLRYYTSLEEAMLLRLWREHLHAIPSYTDNLPIFREIAHGLQQNGVRLNKQEARRRMNSYRNKYLNDRNRVGSNANFANDWRLYALIDCLFSPARPSSALFHIRNVLETIRATARVDLPALPPLLFTSSAQLKFERDAEGCTFLDDQPPMHAVVKTEPLQDDYHQVVKIEHKPTVEQLEIAASHYLQRAAAESVIRRAPLTPANHILPEPEDAPYGGHTNGGQTDPERSASKRRRGRRSILPYSGKITMAIVEELRKENNMLEQQNDACLQALVHKEKQFLAMKQNFLAYMERQEALLALIQPTTIKLEP</sequence>
<evidence type="ECO:0000313" key="2">
    <source>
        <dbReference type="Proteomes" id="UP000515162"/>
    </source>
</evidence>
<dbReference type="PANTHER" id="PTHR22666">
    <property type="entry name" value="MYB_SANT-LIKE DNA-BINDING DOMAIN-CONTAINING PROTEIN 1"/>
    <property type="match status" value="1"/>
</dbReference>
<dbReference type="GO" id="GO:0045893">
    <property type="term" value="P:positive regulation of DNA-templated transcription"/>
    <property type="evidence" value="ECO:0007669"/>
    <property type="project" value="TreeGrafter"/>
</dbReference>
<dbReference type="GeneID" id="117150456"/>
<dbReference type="Proteomes" id="UP000515162">
    <property type="component" value="Chromosome 2L"/>
</dbReference>
<protein>
    <submittedName>
        <fullName evidence="3">Uncharacterized protein LOC117150456</fullName>
    </submittedName>
</protein>
<keyword evidence="2" id="KW-1185">Reference proteome</keyword>
<dbReference type="GO" id="GO:0016604">
    <property type="term" value="C:nuclear body"/>
    <property type="evidence" value="ECO:0007669"/>
    <property type="project" value="TreeGrafter"/>
</dbReference>
<name>A0A6P8KVU0_DROMA</name>